<reference evidence="2 3" key="1">
    <citation type="submission" date="2019-08" db="EMBL/GenBank/DDBJ databases">
        <title>Genome of Vicingus serpentipes NCIMB 15042.</title>
        <authorList>
            <person name="Bowman J.P."/>
        </authorList>
    </citation>
    <scope>NUCLEOTIDE SEQUENCE [LARGE SCALE GENOMIC DNA]</scope>
    <source>
        <strain evidence="2 3">NCIMB 15042</strain>
    </source>
</reference>
<dbReference type="PANTHER" id="PTHR43245">
    <property type="entry name" value="BIFUNCTIONAL POLYMYXIN RESISTANCE PROTEIN ARNA"/>
    <property type="match status" value="1"/>
</dbReference>
<dbReference type="InterPro" id="IPR001509">
    <property type="entry name" value="Epimerase_deHydtase"/>
</dbReference>
<protein>
    <submittedName>
        <fullName evidence="2">SDR family oxidoreductase</fullName>
    </submittedName>
</protein>
<dbReference type="OrthoDB" id="329806at2"/>
<dbReference type="RefSeq" id="WP_147099026.1">
    <property type="nucleotide sequence ID" value="NZ_VOOS01000002.1"/>
</dbReference>
<feature type="domain" description="NAD-dependent epimerase/dehydratase" evidence="1">
    <location>
        <begin position="5"/>
        <end position="233"/>
    </location>
</feature>
<dbReference type="EMBL" id="VOOS01000002">
    <property type="protein sequence ID" value="TXB65817.1"/>
    <property type="molecule type" value="Genomic_DNA"/>
</dbReference>
<comment type="caution">
    <text evidence="2">The sequence shown here is derived from an EMBL/GenBank/DDBJ whole genome shotgun (WGS) entry which is preliminary data.</text>
</comment>
<dbReference type="CDD" id="cd08946">
    <property type="entry name" value="SDR_e"/>
    <property type="match status" value="1"/>
</dbReference>
<proteinExistence type="predicted"/>
<evidence type="ECO:0000313" key="2">
    <source>
        <dbReference type="EMBL" id="TXB65817.1"/>
    </source>
</evidence>
<keyword evidence="3" id="KW-1185">Reference proteome</keyword>
<dbReference type="Proteomes" id="UP000321721">
    <property type="component" value="Unassembled WGS sequence"/>
</dbReference>
<dbReference type="AlphaFoldDB" id="A0A5C6RUQ5"/>
<dbReference type="InterPro" id="IPR036291">
    <property type="entry name" value="NAD(P)-bd_dom_sf"/>
</dbReference>
<sequence length="298" mass="34335">MQKSIVFGANGYLGRHLVHYLQKDGHNVLASGVRDKSIDSIVNYFKADISYEEEVEQIDFNVDYIFVFAGLTGTNVAFDNPNKFIDVNEKGLLNILNHHRQTNSKARIIYPSTRLVYKGVKNKFLKEEDEKEALTIYAQNKLSCESYLKMYATNFDIDYSIFRVCVPYGNVFSDDYSYGTIGFFLNKAKNNQNITLFGKGEVKRTFTHVEDICLSIIETLKIQSDKNSTFNIGSKDNFSLYEVAAFFAKKYNIEIELIDWPKMALKIESGDTIFDDQKLLSLTAYQYKNDLKTWLEKN</sequence>
<dbReference type="Gene3D" id="3.40.50.720">
    <property type="entry name" value="NAD(P)-binding Rossmann-like Domain"/>
    <property type="match status" value="1"/>
</dbReference>
<dbReference type="InterPro" id="IPR050177">
    <property type="entry name" value="Lipid_A_modif_metabolic_enz"/>
</dbReference>
<dbReference type="PANTHER" id="PTHR43245:SF13">
    <property type="entry name" value="UDP-D-APIOSE_UDP-D-XYLOSE SYNTHASE 2"/>
    <property type="match status" value="1"/>
</dbReference>
<dbReference type="SUPFAM" id="SSF51735">
    <property type="entry name" value="NAD(P)-binding Rossmann-fold domains"/>
    <property type="match status" value="1"/>
</dbReference>
<name>A0A5C6RUQ5_9FLAO</name>
<organism evidence="2 3">
    <name type="scientific">Vicingus serpentipes</name>
    <dbReference type="NCBI Taxonomy" id="1926625"/>
    <lineage>
        <taxon>Bacteria</taxon>
        <taxon>Pseudomonadati</taxon>
        <taxon>Bacteroidota</taxon>
        <taxon>Flavobacteriia</taxon>
        <taxon>Flavobacteriales</taxon>
        <taxon>Vicingaceae</taxon>
        <taxon>Vicingus</taxon>
    </lineage>
</organism>
<dbReference type="Pfam" id="PF01370">
    <property type="entry name" value="Epimerase"/>
    <property type="match status" value="1"/>
</dbReference>
<accession>A0A5C6RUQ5</accession>
<evidence type="ECO:0000313" key="3">
    <source>
        <dbReference type="Proteomes" id="UP000321721"/>
    </source>
</evidence>
<gene>
    <name evidence="2" type="ORF">FRY74_04420</name>
</gene>
<evidence type="ECO:0000259" key="1">
    <source>
        <dbReference type="Pfam" id="PF01370"/>
    </source>
</evidence>